<dbReference type="RefSeq" id="WP_194932584.1">
    <property type="nucleotide sequence ID" value="NZ_JADLZT010000012.1"/>
</dbReference>
<dbReference type="SUPFAM" id="SSF51261">
    <property type="entry name" value="Duplicated hybrid motif"/>
    <property type="match status" value="1"/>
</dbReference>
<dbReference type="CDD" id="cd12797">
    <property type="entry name" value="M23_peptidase"/>
    <property type="match status" value="1"/>
</dbReference>
<dbReference type="Gene3D" id="2.70.70.10">
    <property type="entry name" value="Glucose Permease (Domain IIA)"/>
    <property type="match status" value="1"/>
</dbReference>
<dbReference type="InterPro" id="IPR016047">
    <property type="entry name" value="M23ase_b-sheet_dom"/>
</dbReference>
<evidence type="ECO:0000313" key="5">
    <source>
        <dbReference type="Proteomes" id="UP001429984"/>
    </source>
</evidence>
<organism evidence="4 5">
    <name type="scientific">Lysobacter niastensis</name>
    <dbReference type="NCBI Taxonomy" id="380629"/>
    <lineage>
        <taxon>Bacteria</taxon>
        <taxon>Pseudomonadati</taxon>
        <taxon>Pseudomonadota</taxon>
        <taxon>Gammaproteobacteria</taxon>
        <taxon>Lysobacterales</taxon>
        <taxon>Lysobacteraceae</taxon>
        <taxon>Lysobacter</taxon>
    </lineage>
</organism>
<dbReference type="Pfam" id="PF01551">
    <property type="entry name" value="Peptidase_M23"/>
    <property type="match status" value="1"/>
</dbReference>
<dbReference type="PANTHER" id="PTHR21666">
    <property type="entry name" value="PEPTIDASE-RELATED"/>
    <property type="match status" value="1"/>
</dbReference>
<evidence type="ECO:0000256" key="2">
    <source>
        <dbReference type="SAM" id="Phobius"/>
    </source>
</evidence>
<keyword evidence="2" id="KW-0812">Transmembrane</keyword>
<protein>
    <submittedName>
        <fullName evidence="4">Peptidoglycan DD-metalloendopeptidase family protein</fullName>
    </submittedName>
</protein>
<evidence type="ECO:0000259" key="3">
    <source>
        <dbReference type="Pfam" id="PF01551"/>
    </source>
</evidence>
<evidence type="ECO:0000256" key="1">
    <source>
        <dbReference type="SAM" id="Coils"/>
    </source>
</evidence>
<accession>A0ABS0BA72</accession>
<dbReference type="EMBL" id="JADLZT010000012">
    <property type="protein sequence ID" value="MBF6025886.1"/>
    <property type="molecule type" value="Genomic_DNA"/>
</dbReference>
<dbReference type="InterPro" id="IPR011055">
    <property type="entry name" value="Dup_hybrid_motif"/>
</dbReference>
<keyword evidence="2" id="KW-0472">Membrane</keyword>
<gene>
    <name evidence="4" type="ORF">IU514_17795</name>
</gene>
<keyword evidence="2" id="KW-1133">Transmembrane helix</keyword>
<evidence type="ECO:0000313" key="4">
    <source>
        <dbReference type="EMBL" id="MBF6025886.1"/>
    </source>
</evidence>
<dbReference type="Proteomes" id="UP001429984">
    <property type="component" value="Unassembled WGS sequence"/>
</dbReference>
<feature type="domain" description="M23ase beta-sheet core" evidence="3">
    <location>
        <begin position="196"/>
        <end position="291"/>
    </location>
</feature>
<keyword evidence="1" id="KW-0175">Coiled coil</keyword>
<name>A0ABS0BA72_9GAMM</name>
<dbReference type="InterPro" id="IPR050570">
    <property type="entry name" value="Cell_wall_metabolism_enzyme"/>
</dbReference>
<feature type="coiled-coil region" evidence="1">
    <location>
        <begin position="52"/>
        <end position="97"/>
    </location>
</feature>
<dbReference type="PANTHER" id="PTHR21666:SF291">
    <property type="entry name" value="STAGE II SPORULATION PROTEIN Q"/>
    <property type="match status" value="1"/>
</dbReference>
<keyword evidence="5" id="KW-1185">Reference proteome</keyword>
<feature type="transmembrane region" description="Helical" evidence="2">
    <location>
        <begin position="30"/>
        <end position="50"/>
    </location>
</feature>
<proteinExistence type="predicted"/>
<reference evidence="4 5" key="1">
    <citation type="submission" date="2020-11" db="EMBL/GenBank/DDBJ databases">
        <title>Draft Genome Sequence and Secondary Metabolite Biosynthetic Potential of the Lysobacter niastensis Type strain DSM 18481.</title>
        <authorList>
            <person name="Turrini P."/>
            <person name="Artuso I."/>
            <person name="Tescari M."/>
            <person name="Lugli G.A."/>
            <person name="Frangipani E."/>
            <person name="Ventura M."/>
            <person name="Visca P."/>
        </authorList>
    </citation>
    <scope>NUCLEOTIDE SEQUENCE [LARGE SCALE GENOMIC DNA]</scope>
    <source>
        <strain evidence="4 5">DSM 18481</strain>
    </source>
</reference>
<sequence length="307" mass="32670">MTYFAIVNKSRAQLATMLQGAGQQGGRRPVIAIALLLCAGLALGAGIGIADNALLRAKVQSQQTQLDLARRDAQREVNALAARLGELQAEANRLNALGERLTRIGQLQDGEFDFNKPVGVGGAGPVRDMSKAELDSGLATLDAQFKASGDQLSVLEALLFNRQLDMNAVPSREPIANSYITSGFGGRADPIVGGKQFHKGIDFEADVGDPVLAVADGVVSYSGVRSGYGNVIEIDHGNGYVTRYAHNSRLTRKVGELVRAGQEVAKAGSTGRSTGAHVHFEVWERGRVVNPRNFLSQQSPLQLKIKG</sequence>
<comment type="caution">
    <text evidence="4">The sequence shown here is derived from an EMBL/GenBank/DDBJ whole genome shotgun (WGS) entry which is preliminary data.</text>
</comment>